<dbReference type="InterPro" id="IPR011356">
    <property type="entry name" value="Leucine_aapep/pepB"/>
</dbReference>
<dbReference type="EC" id="3.4.11.1" evidence="8"/>
<accession>A9C0I4</accession>
<dbReference type="PANTHER" id="PTHR11963">
    <property type="entry name" value="LEUCINE AMINOPEPTIDASE-RELATED"/>
    <property type="match status" value="1"/>
</dbReference>
<proteinExistence type="inferred from homology"/>
<dbReference type="GO" id="GO:0070006">
    <property type="term" value="F:metalloaminopeptidase activity"/>
    <property type="evidence" value="ECO:0007669"/>
    <property type="project" value="InterPro"/>
</dbReference>
<evidence type="ECO:0000256" key="2">
    <source>
        <dbReference type="ARBA" id="ARBA00022438"/>
    </source>
</evidence>
<keyword evidence="4 8" id="KW-0378">Hydrolase</keyword>
<keyword evidence="6" id="KW-0812">Transmembrane</keyword>
<dbReference type="HOGENOM" id="CLU_013734_2_1_4"/>
<keyword evidence="6" id="KW-1133">Transmembrane helix</keyword>
<dbReference type="STRING" id="398578.Daci_4427"/>
<dbReference type="InterPro" id="IPR043472">
    <property type="entry name" value="Macro_dom-like"/>
</dbReference>
<dbReference type="InterPro" id="IPR048816">
    <property type="entry name" value="Peptidase_M17_N_1"/>
</dbReference>
<keyword evidence="3" id="KW-0645">Protease</keyword>
<sequence>MQPVPSMAMLWRCLPSGVCAYPYAAGLFAMAGLAFRLARFDHAMSSPVTTVHSDSRPGAFAISSQPATALHRATPATLAAVLEQLPPAQARWARAAGFDAQPGRILLLPGMQSEGQREGQSEVQGECTALAGVLVGVDPDQPLWQLAGLPAALPPGTYALADADEAQRPHLLLGWALGALPSTRQARQSDAATAPSLALSLARLVASPDEQAAVAPMAAAIGEVRRLVNLPANQLGPEQLAQAVADLAARHGARYRQWVGDELPAAGFALVHAVGQAAQTAAQAPRVAELTWGDAALPHVVLIGKGVCFDSGGLDLKPAAGMRWMKKDMGGAAHALALADLLMQAGLPIHLKLLVPAVENAVGAGALRPGDIIEAGDGRRVEIENTDAEGRLLLADALHHAIRSAPTPPALLIDLATLTGAARTALGPDLPALFSNHDGWADALLAQGRAQADPLWRLPLWAPYRRMLHSDQADLLNAASTPQGGAITAALFLESFVPPELPWLHLDLFAWNLEERPGRPRGGEAQGLRALYALLSQRFASARSAFA</sequence>
<keyword evidence="6" id="KW-0472">Membrane</keyword>
<dbReference type="Gene3D" id="3.40.220.10">
    <property type="entry name" value="Leucine Aminopeptidase, subunit E, domain 1"/>
    <property type="match status" value="1"/>
</dbReference>
<evidence type="ECO:0000313" key="9">
    <source>
        <dbReference type="Proteomes" id="UP000000784"/>
    </source>
</evidence>
<gene>
    <name evidence="8" type="ordered locus">Daci_4427</name>
</gene>
<keyword evidence="5" id="KW-0464">Manganese</keyword>
<keyword evidence="9" id="KW-1185">Reference proteome</keyword>
<dbReference type="CDD" id="cd00433">
    <property type="entry name" value="Peptidase_M17"/>
    <property type="match status" value="1"/>
</dbReference>
<dbReference type="GO" id="GO:0030145">
    <property type="term" value="F:manganese ion binding"/>
    <property type="evidence" value="ECO:0007669"/>
    <property type="project" value="InterPro"/>
</dbReference>
<dbReference type="AlphaFoldDB" id="A9C0I4"/>
<evidence type="ECO:0000259" key="7">
    <source>
        <dbReference type="PROSITE" id="PS00631"/>
    </source>
</evidence>
<dbReference type="Pfam" id="PF00883">
    <property type="entry name" value="Peptidase_M17"/>
    <property type="match status" value="1"/>
</dbReference>
<reference evidence="9" key="2">
    <citation type="submission" date="2007-11" db="EMBL/GenBank/DDBJ databases">
        <title>Complete sequence of Delftia acidovorans DSM 14801 / SPH-1.</title>
        <authorList>
            <person name="Copeland A."/>
            <person name="Lucas S."/>
            <person name="Lapidus A."/>
            <person name="Barry K."/>
            <person name="Glavina del Rio T."/>
            <person name="Dalin E."/>
            <person name="Tice H."/>
            <person name="Pitluck S."/>
            <person name="Lowry S."/>
            <person name="Clum A."/>
            <person name="Schmutz J."/>
            <person name="Larimer F."/>
            <person name="Land M."/>
            <person name="Hauser L."/>
            <person name="Kyrpides N."/>
            <person name="Kim E."/>
            <person name="Schleheck D."/>
            <person name="Richardson P."/>
        </authorList>
    </citation>
    <scope>NUCLEOTIDE SEQUENCE [LARGE SCALE GENOMIC DNA]</scope>
    <source>
        <strain evidence="9">DSM 14801 / SPH-1</strain>
    </source>
</reference>
<name>A9C0I4_DELAS</name>
<evidence type="ECO:0000256" key="1">
    <source>
        <dbReference type="ARBA" id="ARBA00009528"/>
    </source>
</evidence>
<dbReference type="EMBL" id="CP000884">
    <property type="protein sequence ID" value="ABX37057.1"/>
    <property type="molecule type" value="Genomic_DNA"/>
</dbReference>
<protein>
    <submittedName>
        <fullName evidence="8">Leucyl aminopeptidase</fullName>
        <ecNumber evidence="8">3.4.11.1</ecNumber>
    </submittedName>
</protein>
<evidence type="ECO:0000256" key="4">
    <source>
        <dbReference type="ARBA" id="ARBA00022801"/>
    </source>
</evidence>
<dbReference type="Proteomes" id="UP000000784">
    <property type="component" value="Chromosome"/>
</dbReference>
<evidence type="ECO:0000256" key="5">
    <source>
        <dbReference type="ARBA" id="ARBA00023211"/>
    </source>
</evidence>
<organism evidence="8 9">
    <name type="scientific">Delftia acidovorans (strain DSM 14801 / SPH-1)</name>
    <dbReference type="NCBI Taxonomy" id="398578"/>
    <lineage>
        <taxon>Bacteria</taxon>
        <taxon>Pseudomonadati</taxon>
        <taxon>Pseudomonadota</taxon>
        <taxon>Betaproteobacteria</taxon>
        <taxon>Burkholderiales</taxon>
        <taxon>Comamonadaceae</taxon>
        <taxon>Delftia</taxon>
    </lineage>
</organism>
<evidence type="ECO:0000256" key="3">
    <source>
        <dbReference type="ARBA" id="ARBA00022670"/>
    </source>
</evidence>
<reference evidence="8 9" key="1">
    <citation type="journal article" date="2004" name="Appl. Environ. Microbiol.">
        <title>Mineralization of individual congeners of linear alkylbenzenesulfonate by defined pairs of heterotrophic bacteria.</title>
        <authorList>
            <person name="Schleheck D."/>
            <person name="Knepper T.P."/>
            <person name="Fischer K."/>
            <person name="Cook A.M."/>
        </authorList>
    </citation>
    <scope>NUCLEOTIDE SEQUENCE [LARGE SCALE GENOMIC DNA]</scope>
    <source>
        <strain evidence="9">DSM 14801 / SPH-1</strain>
    </source>
</reference>
<dbReference type="GO" id="GO:0005737">
    <property type="term" value="C:cytoplasm"/>
    <property type="evidence" value="ECO:0007669"/>
    <property type="project" value="InterPro"/>
</dbReference>
<keyword evidence="2 8" id="KW-0031">Aminopeptidase</keyword>
<comment type="similarity">
    <text evidence="1">Belongs to the peptidase M17 family.</text>
</comment>
<dbReference type="PRINTS" id="PR00481">
    <property type="entry name" value="LAMNOPPTDASE"/>
</dbReference>
<dbReference type="InterPro" id="IPR000819">
    <property type="entry name" value="Peptidase_M17_C"/>
</dbReference>
<dbReference type="KEGG" id="dac:Daci_4427"/>
<dbReference type="PROSITE" id="PS00631">
    <property type="entry name" value="CYTOSOL_AP"/>
    <property type="match status" value="1"/>
</dbReference>
<dbReference type="SUPFAM" id="SSF53187">
    <property type="entry name" value="Zn-dependent exopeptidases"/>
    <property type="match status" value="1"/>
</dbReference>
<feature type="transmembrane region" description="Helical" evidence="6">
    <location>
        <begin position="20"/>
        <end position="38"/>
    </location>
</feature>
<feature type="domain" description="Cytosol aminopeptidase" evidence="7">
    <location>
        <begin position="385"/>
        <end position="392"/>
    </location>
</feature>
<dbReference type="Gene3D" id="3.40.630.10">
    <property type="entry name" value="Zn peptidases"/>
    <property type="match status" value="1"/>
</dbReference>
<dbReference type="PANTHER" id="PTHR11963:SF20">
    <property type="entry name" value="PEPTIDASE B"/>
    <property type="match status" value="1"/>
</dbReference>
<evidence type="ECO:0000256" key="6">
    <source>
        <dbReference type="SAM" id="Phobius"/>
    </source>
</evidence>
<dbReference type="GO" id="GO:0006508">
    <property type="term" value="P:proteolysis"/>
    <property type="evidence" value="ECO:0007669"/>
    <property type="project" value="UniProtKB-KW"/>
</dbReference>
<evidence type="ECO:0000313" key="8">
    <source>
        <dbReference type="EMBL" id="ABX37057.1"/>
    </source>
</evidence>
<dbReference type="eggNOG" id="COG0260">
    <property type="taxonomic scope" value="Bacteria"/>
</dbReference>
<dbReference type="Pfam" id="PF21337">
    <property type="entry name" value="Peptidase_M17_N_1"/>
    <property type="match status" value="1"/>
</dbReference>